<keyword evidence="2" id="KW-0472">Membrane</keyword>
<dbReference type="SUPFAM" id="SSF47413">
    <property type="entry name" value="lambda repressor-like DNA-binding domains"/>
    <property type="match status" value="1"/>
</dbReference>
<name>A0ABV2JQD9_9STRE</name>
<dbReference type="InterPro" id="IPR001387">
    <property type="entry name" value="Cro/C1-type_HTH"/>
</dbReference>
<evidence type="ECO:0000256" key="1">
    <source>
        <dbReference type="SAM" id="MobiDB-lite"/>
    </source>
</evidence>
<feature type="region of interest" description="Disordered" evidence="1">
    <location>
        <begin position="151"/>
        <end position="176"/>
    </location>
</feature>
<keyword evidence="2" id="KW-1133">Transmembrane helix</keyword>
<evidence type="ECO:0000256" key="2">
    <source>
        <dbReference type="SAM" id="Phobius"/>
    </source>
</evidence>
<keyword evidence="4" id="KW-1185">Reference proteome</keyword>
<dbReference type="InterPro" id="IPR050400">
    <property type="entry name" value="Bact_Cytoskel_RodZ"/>
</dbReference>
<sequence length="277" mass="30077">MRQKSIGEVLKTARESRGWSLAEMQRLTQIQAKYLQALEYNDFAFIPDKDYARNFLERYAHVLELDSEILLEAYDTDSLVVYYGVGEEEDFDEKLSRSQRGKKGVSNYLPMIYLLLAACSILIFITYIVHSRIQNQATLSENSSYKVVSQSTSKSSSSSSTTASSTTSSSTTPKVGLTVSGGGDSLTVKVTNATEPLDIKLSVTDVTSWISVSDTDLATGSTLSAENKSAMTTLPTGVQTTTITLGVVQGVTIEIGSQKLDTSLLTNQSGTIVLTIE</sequence>
<dbReference type="PANTHER" id="PTHR34475:SF1">
    <property type="entry name" value="CYTOSKELETON PROTEIN RODZ"/>
    <property type="match status" value="1"/>
</dbReference>
<feature type="compositionally biased region" description="Low complexity" evidence="1">
    <location>
        <begin position="151"/>
        <end position="172"/>
    </location>
</feature>
<reference evidence="3 4" key="1">
    <citation type="submission" date="2024-06" db="EMBL/GenBank/DDBJ databases">
        <title>Genomic Encyclopedia of Type Strains, Phase IV (KMG-IV): sequencing the most valuable type-strain genomes for metagenomic binning, comparative biology and taxonomic classification.</title>
        <authorList>
            <person name="Goeker M."/>
        </authorList>
    </citation>
    <scope>NUCLEOTIDE SEQUENCE [LARGE SCALE GENOMIC DNA]</scope>
    <source>
        <strain evidence="3 4">DSM 15349</strain>
    </source>
</reference>
<comment type="caution">
    <text evidence="3">The sequence shown here is derived from an EMBL/GenBank/DDBJ whole genome shotgun (WGS) entry which is preliminary data.</text>
</comment>
<accession>A0ABV2JQD9</accession>
<gene>
    <name evidence="3" type="ORF">ABID27_001746</name>
</gene>
<feature type="transmembrane region" description="Helical" evidence="2">
    <location>
        <begin position="108"/>
        <end position="129"/>
    </location>
</feature>
<dbReference type="CDD" id="cd00093">
    <property type="entry name" value="HTH_XRE"/>
    <property type="match status" value="1"/>
</dbReference>
<dbReference type="Gene3D" id="1.10.260.40">
    <property type="entry name" value="lambda repressor-like DNA-binding domains"/>
    <property type="match status" value="1"/>
</dbReference>
<protein>
    <submittedName>
        <fullName evidence="3">Cytoskeletal protein RodZ</fullName>
    </submittedName>
</protein>
<organism evidence="3 4">
    <name type="scientific">Streptococcus gallinaceus</name>
    <dbReference type="NCBI Taxonomy" id="165758"/>
    <lineage>
        <taxon>Bacteria</taxon>
        <taxon>Bacillati</taxon>
        <taxon>Bacillota</taxon>
        <taxon>Bacilli</taxon>
        <taxon>Lactobacillales</taxon>
        <taxon>Streptococcaceae</taxon>
        <taxon>Streptococcus</taxon>
    </lineage>
</organism>
<keyword evidence="2" id="KW-0812">Transmembrane</keyword>
<dbReference type="EMBL" id="JBEPMK010000006">
    <property type="protein sequence ID" value="MET3645103.1"/>
    <property type="molecule type" value="Genomic_DNA"/>
</dbReference>
<dbReference type="InterPro" id="IPR048211">
    <property type="entry name" value="RodZ-like"/>
</dbReference>
<dbReference type="NCBIfam" id="NF041534">
    <property type="entry name" value="rodZ_Strepcoccus"/>
    <property type="match status" value="1"/>
</dbReference>
<dbReference type="RefSeq" id="WP_354281598.1">
    <property type="nucleotide sequence ID" value="NZ_JBEPMK010000006.1"/>
</dbReference>
<dbReference type="Pfam" id="PF13413">
    <property type="entry name" value="HTH_25"/>
    <property type="match status" value="1"/>
</dbReference>
<dbReference type="Proteomes" id="UP001549055">
    <property type="component" value="Unassembled WGS sequence"/>
</dbReference>
<evidence type="ECO:0000313" key="3">
    <source>
        <dbReference type="EMBL" id="MET3645103.1"/>
    </source>
</evidence>
<dbReference type="PANTHER" id="PTHR34475">
    <property type="match status" value="1"/>
</dbReference>
<evidence type="ECO:0000313" key="4">
    <source>
        <dbReference type="Proteomes" id="UP001549055"/>
    </source>
</evidence>
<dbReference type="InterPro" id="IPR010982">
    <property type="entry name" value="Lambda_DNA-bd_dom_sf"/>
</dbReference>
<proteinExistence type="predicted"/>